<evidence type="ECO:0000313" key="9">
    <source>
        <dbReference type="Proteomes" id="UP000751190"/>
    </source>
</evidence>
<evidence type="ECO:0000256" key="1">
    <source>
        <dbReference type="ARBA" id="ARBA00000885"/>
    </source>
</evidence>
<evidence type="ECO:0000256" key="6">
    <source>
        <dbReference type="SAM" id="MobiDB-lite"/>
    </source>
</evidence>
<dbReference type="PANTHER" id="PTHR45700">
    <property type="entry name" value="UBIQUITIN-PROTEIN LIGASE E3C"/>
    <property type="match status" value="1"/>
</dbReference>
<dbReference type="OrthoDB" id="8068875at2759"/>
<dbReference type="EMBL" id="JAGTXO010000004">
    <property type="protein sequence ID" value="KAG8468359.1"/>
    <property type="molecule type" value="Genomic_DNA"/>
</dbReference>
<gene>
    <name evidence="8" type="ORF">KFE25_013442</name>
</gene>
<evidence type="ECO:0000256" key="5">
    <source>
        <dbReference type="PROSITE-ProRule" id="PRU00104"/>
    </source>
</evidence>
<proteinExistence type="predicted"/>
<dbReference type="AlphaFoldDB" id="A0A8J5XQE5"/>
<dbReference type="FunFam" id="3.30.2410.10:FF:000011">
    <property type="entry name" value="Putative Ubiquitin-protein ligase E3C"/>
    <property type="match status" value="1"/>
</dbReference>
<evidence type="ECO:0000256" key="2">
    <source>
        <dbReference type="ARBA" id="ARBA00012485"/>
    </source>
</evidence>
<name>A0A8J5XQE5_DIALT</name>
<evidence type="ECO:0000256" key="4">
    <source>
        <dbReference type="ARBA" id="ARBA00022786"/>
    </source>
</evidence>
<feature type="region of interest" description="Disordered" evidence="6">
    <location>
        <begin position="473"/>
        <end position="506"/>
    </location>
</feature>
<accession>A0A8J5XQE5</accession>
<organism evidence="8 9">
    <name type="scientific">Diacronema lutheri</name>
    <name type="common">Unicellular marine alga</name>
    <name type="synonym">Monochrysis lutheri</name>
    <dbReference type="NCBI Taxonomy" id="2081491"/>
    <lineage>
        <taxon>Eukaryota</taxon>
        <taxon>Haptista</taxon>
        <taxon>Haptophyta</taxon>
        <taxon>Pavlovophyceae</taxon>
        <taxon>Pavlovales</taxon>
        <taxon>Pavlovaceae</taxon>
        <taxon>Diacronema</taxon>
    </lineage>
</organism>
<feature type="region of interest" description="Disordered" evidence="6">
    <location>
        <begin position="1"/>
        <end position="24"/>
    </location>
</feature>
<dbReference type="InterPro" id="IPR044611">
    <property type="entry name" value="E3A/B/C-like"/>
</dbReference>
<dbReference type="Gene3D" id="3.90.1750.10">
    <property type="entry name" value="Hect, E3 ligase catalytic domains"/>
    <property type="match status" value="1"/>
</dbReference>
<evidence type="ECO:0000313" key="8">
    <source>
        <dbReference type="EMBL" id="KAG8468359.1"/>
    </source>
</evidence>
<sequence length="1238" mass="127872">MFFGDAAPNRKVTLRGSSKQQDRQSILDRAAREREARQMQRVRHRSATLLQSASRRRAALSKLCARERAGWEALVQRAREVESTPDAVPALGALIRAALVLDGSLPADPGDAARRSDACALVLRNASAADARVNRCAAMCSIEVSSAGVGGVSPAAAWRVQARGLVAMCVRAVAQARGAGARGAGTSAAGAAVERTSALSVSSELALLAYLTDSSAWAWLSLLPVEVDATRVARAARELALWAGEHGAHEIAWGGVHTVGTQALRLVDDDLALCALSLRALRAPFDLGLAPASRAAGAQAVRFGRAALTIPGVAFRLPAPLGVELRADRALLAHVLQAICAERDALVASMGPSPEPLPAALCAPRDWPAAPAGARSSAGATRGGAAYAIGPAHAASALAPMAFLGNAISLAHVLVLPALADAPAANASVPRSGARLEPGTRSAALSAYVSVLHALLGGWTDAHMAQIERRALPGGAGSESDDGGDGVGARPLGAGGDGGVVGGGTAGGTGASAMDVERAPASASAEHGRIVDMQLRVLVEGTHAGPLFSALLPVLGADGAPGASALHTAPALDSTPLAQLCSLYCMVLAHGAPLTAHASASSGAHSAAPLLSTLVFSTALAPRLWACVSVIARRLGGTPTAWASAEVEGPLCLFCQLANHALVVLSDAELLGPAPTDGPALGSSAGASAAAAGAVAASSEPGLRPGGPILLPREQLRPMCLALKELAVHLLWASPPASPRTHLAASTGGGAGSAACGELHALRRTQVTKLLVAMHQRDARRPFIGDRLAWLAGGSPSGMAATIMAVVQNARAPTADVGASAVAVASSAGGGAAETERAMALLRSVPFTLPFEGRLGALRAWISADRQAHGVFDLHHMWPQPIRVRRASMLADSFAALRGAGSGLKMPLRVQFFNEQGLEEAGIGEGVMKEYLVELIRAACAPSARLFAATSDGELYPSPAARHAVVDSAALFEFAGAMFAKALYEGILLDVPLAPFFLAIVLGTTNTVNDLPALDPELHRNLLFLKGYTGALEDLALCFAVTDIVDGREFTTDLKANGRNVTVRSADRTEYIYLVANYRLNAQLRRPCAAFLRGFTSVIPASWIAMFSPRELAMVLSGSDAPIDVADWRAHTRYASGYYDQHPVIEAFWQVVGEMGAAQRAAVLKFATSAARPPLLGFEWLAPPFCIQMASVSEEGRGRLPTSATCMNLLKLPPYEDVELVRAKLTYAVNAGCGFDLS</sequence>
<keyword evidence="4 5" id="KW-0833">Ubl conjugation pathway</keyword>
<evidence type="ECO:0000256" key="3">
    <source>
        <dbReference type="ARBA" id="ARBA00022679"/>
    </source>
</evidence>
<reference evidence="8" key="1">
    <citation type="submission" date="2021-05" db="EMBL/GenBank/DDBJ databases">
        <title>The genome of the haptophyte Pavlova lutheri (Diacronema luteri, Pavlovales) - a model for lipid biosynthesis in eukaryotic algae.</title>
        <authorList>
            <person name="Hulatt C.J."/>
            <person name="Posewitz M.C."/>
        </authorList>
    </citation>
    <scope>NUCLEOTIDE SEQUENCE</scope>
    <source>
        <strain evidence="8">NIVA-4/92</strain>
    </source>
</reference>
<protein>
    <recommendedName>
        <fullName evidence="2">HECT-type E3 ubiquitin transferase</fullName>
        <ecNumber evidence="2">2.3.2.26</ecNumber>
    </recommendedName>
</protein>
<dbReference type="Gene3D" id="3.30.2160.10">
    <property type="entry name" value="Hect, E3 ligase catalytic domain"/>
    <property type="match status" value="1"/>
</dbReference>
<keyword evidence="9" id="KW-1185">Reference proteome</keyword>
<dbReference type="CDD" id="cd00078">
    <property type="entry name" value="HECTc"/>
    <property type="match status" value="1"/>
</dbReference>
<feature type="active site" description="Glycyl thioester intermediate" evidence="5">
    <location>
        <position position="1206"/>
    </location>
</feature>
<keyword evidence="3" id="KW-0808">Transferase</keyword>
<dbReference type="Pfam" id="PF00632">
    <property type="entry name" value="HECT"/>
    <property type="match status" value="1"/>
</dbReference>
<dbReference type="InterPro" id="IPR000569">
    <property type="entry name" value="HECT_dom"/>
</dbReference>
<comment type="catalytic activity">
    <reaction evidence="1">
        <text>S-ubiquitinyl-[E2 ubiquitin-conjugating enzyme]-L-cysteine + [acceptor protein]-L-lysine = [E2 ubiquitin-conjugating enzyme]-L-cysteine + N(6)-ubiquitinyl-[acceptor protein]-L-lysine.</text>
        <dbReference type="EC" id="2.3.2.26"/>
    </reaction>
</comment>
<feature type="compositionally biased region" description="Gly residues" evidence="6">
    <location>
        <begin position="493"/>
        <end position="506"/>
    </location>
</feature>
<dbReference type="GO" id="GO:0000209">
    <property type="term" value="P:protein polyubiquitination"/>
    <property type="evidence" value="ECO:0007669"/>
    <property type="project" value="InterPro"/>
</dbReference>
<evidence type="ECO:0000259" key="7">
    <source>
        <dbReference type="PROSITE" id="PS50237"/>
    </source>
</evidence>
<dbReference type="FunFam" id="3.30.2160.10:FF:000002">
    <property type="entry name" value="Putative Ubiquitin-protein ligase E3C"/>
    <property type="match status" value="1"/>
</dbReference>
<dbReference type="GO" id="GO:0006511">
    <property type="term" value="P:ubiquitin-dependent protein catabolic process"/>
    <property type="evidence" value="ECO:0007669"/>
    <property type="project" value="TreeGrafter"/>
</dbReference>
<dbReference type="PANTHER" id="PTHR45700:SF2">
    <property type="entry name" value="UBIQUITIN-PROTEIN LIGASE E3C"/>
    <property type="match status" value="1"/>
</dbReference>
<dbReference type="Proteomes" id="UP000751190">
    <property type="component" value="Unassembled WGS sequence"/>
</dbReference>
<dbReference type="InterPro" id="IPR035983">
    <property type="entry name" value="Hect_E3_ubiquitin_ligase"/>
</dbReference>
<dbReference type="SUPFAM" id="SSF56204">
    <property type="entry name" value="Hect, E3 ligase catalytic domain"/>
    <property type="match status" value="1"/>
</dbReference>
<dbReference type="PROSITE" id="PS50237">
    <property type="entry name" value="HECT"/>
    <property type="match status" value="1"/>
</dbReference>
<dbReference type="Gene3D" id="3.30.2410.10">
    <property type="entry name" value="Hect, E3 ligase catalytic domain"/>
    <property type="match status" value="1"/>
</dbReference>
<feature type="domain" description="HECT" evidence="7">
    <location>
        <begin position="904"/>
        <end position="1238"/>
    </location>
</feature>
<comment type="caution">
    <text evidence="8">The sequence shown here is derived from an EMBL/GenBank/DDBJ whole genome shotgun (WGS) entry which is preliminary data.</text>
</comment>
<dbReference type="EC" id="2.3.2.26" evidence="2"/>
<dbReference type="GO" id="GO:0061630">
    <property type="term" value="F:ubiquitin protein ligase activity"/>
    <property type="evidence" value="ECO:0007669"/>
    <property type="project" value="UniProtKB-EC"/>
</dbReference>
<dbReference type="SMART" id="SM00119">
    <property type="entry name" value="HECTc"/>
    <property type="match status" value="1"/>
</dbReference>